<dbReference type="SUPFAM" id="SSF51569">
    <property type="entry name" value="Aldolase"/>
    <property type="match status" value="1"/>
</dbReference>
<dbReference type="FunFam" id="3.20.20.70:FF:000088">
    <property type="entry name" value="Transaldolase"/>
    <property type="match status" value="1"/>
</dbReference>
<dbReference type="Proteomes" id="UP000324479">
    <property type="component" value="Unassembled WGS sequence"/>
</dbReference>
<evidence type="ECO:0000256" key="1">
    <source>
        <dbReference type="ARBA" id="ARBA00003518"/>
    </source>
</evidence>
<evidence type="ECO:0000256" key="8">
    <source>
        <dbReference type="ARBA" id="ARBA00048810"/>
    </source>
</evidence>
<evidence type="ECO:0000256" key="4">
    <source>
        <dbReference type="ARBA" id="ARBA00013151"/>
    </source>
</evidence>
<dbReference type="HAMAP" id="MF_00492">
    <property type="entry name" value="Transaldolase_1"/>
    <property type="match status" value="1"/>
</dbReference>
<dbReference type="GO" id="GO:0005737">
    <property type="term" value="C:cytoplasm"/>
    <property type="evidence" value="ECO:0007669"/>
    <property type="project" value="UniProtKB-SubCell"/>
</dbReference>
<dbReference type="PROSITE" id="PS00958">
    <property type="entry name" value="TRANSALDOLASE_2"/>
    <property type="match status" value="1"/>
</dbReference>
<evidence type="ECO:0000256" key="5">
    <source>
        <dbReference type="ARBA" id="ARBA00022679"/>
    </source>
</evidence>
<accession>A0A5M6CZQ9</accession>
<dbReference type="PANTHER" id="PTHR10683:SF18">
    <property type="entry name" value="TRANSALDOLASE"/>
    <property type="match status" value="1"/>
</dbReference>
<dbReference type="InterPro" id="IPR018225">
    <property type="entry name" value="Transaldolase_AS"/>
</dbReference>
<evidence type="ECO:0000256" key="7">
    <source>
        <dbReference type="ARBA" id="ARBA00023270"/>
    </source>
</evidence>
<keyword evidence="7 9" id="KW-0704">Schiff base</keyword>
<dbReference type="InterPro" id="IPR004730">
    <property type="entry name" value="Transaldolase_1"/>
</dbReference>
<evidence type="ECO:0000256" key="10">
    <source>
        <dbReference type="RuleBase" id="RU004155"/>
    </source>
</evidence>
<evidence type="ECO:0000256" key="6">
    <source>
        <dbReference type="ARBA" id="ARBA00023126"/>
    </source>
</evidence>
<dbReference type="GO" id="GO:0009052">
    <property type="term" value="P:pentose-phosphate shunt, non-oxidative branch"/>
    <property type="evidence" value="ECO:0007669"/>
    <property type="project" value="TreeGrafter"/>
</dbReference>
<keyword evidence="9" id="KW-0963">Cytoplasm</keyword>
<evidence type="ECO:0000313" key="12">
    <source>
        <dbReference type="Proteomes" id="UP000324479"/>
    </source>
</evidence>
<dbReference type="InterPro" id="IPR001585">
    <property type="entry name" value="TAL/FSA"/>
</dbReference>
<reference evidence="11 12" key="1">
    <citation type="submission" date="2019-08" db="EMBL/GenBank/DDBJ databases">
        <authorList>
            <person name="Dhanesh K."/>
            <person name="Kumar G."/>
            <person name="Sasikala C."/>
            <person name="Venkata Ramana C."/>
        </authorList>
    </citation>
    <scope>NUCLEOTIDE SEQUENCE [LARGE SCALE GENOMIC DNA]</scope>
    <source>
        <strain evidence="11 12">JC645</strain>
    </source>
</reference>
<evidence type="ECO:0000256" key="2">
    <source>
        <dbReference type="ARBA" id="ARBA00004857"/>
    </source>
</evidence>
<dbReference type="Pfam" id="PF00923">
    <property type="entry name" value="TAL_FSA"/>
    <property type="match status" value="1"/>
</dbReference>
<feature type="active site" description="Schiff-base intermediate with substrate" evidence="9">
    <location>
        <position position="139"/>
    </location>
</feature>
<comment type="catalytic activity">
    <reaction evidence="8 9 10">
        <text>D-sedoheptulose 7-phosphate + D-glyceraldehyde 3-phosphate = D-erythrose 4-phosphate + beta-D-fructose 6-phosphate</text>
        <dbReference type="Rhea" id="RHEA:17053"/>
        <dbReference type="ChEBI" id="CHEBI:16897"/>
        <dbReference type="ChEBI" id="CHEBI:57483"/>
        <dbReference type="ChEBI" id="CHEBI:57634"/>
        <dbReference type="ChEBI" id="CHEBI:59776"/>
        <dbReference type="EC" id="2.2.1.2"/>
    </reaction>
</comment>
<gene>
    <name evidence="9 11" type="primary">tal</name>
    <name evidence="11" type="ORF">FYK55_26590</name>
</gene>
<dbReference type="RefSeq" id="WP_150079677.1">
    <property type="nucleotide sequence ID" value="NZ_VWOX01000026.1"/>
</dbReference>
<dbReference type="UniPathway" id="UPA00115">
    <property type="reaction ID" value="UER00414"/>
</dbReference>
<comment type="subcellular location">
    <subcellularLocation>
        <location evidence="9">Cytoplasm</location>
    </subcellularLocation>
</comment>
<name>A0A5M6CZQ9_9BACT</name>
<sequence length="330" mass="36613">MNNASGSKSNQLEQLKQFTTVVCDTGDFESMREYQPQDATTNPSLILAASGQEQYSYLIEKAVEDHASGSLSGQERVDSVINHILIAFGKEILDIVPGRVSTEVDARLSFDVSGTIELAKRLIDLYESGGVDRDRVLIKIASTWEGIQAAEQLQKEGIHCNLTLLFSLPQAIACADAKVQLISPFVGRIYDWYKKSTGKEYSGAEDPGVRSVQEIYQYYKKFGYPTEVMGASFRNVGQIIELAGCDLLTISPSLLGELQSATEPIEKRLDEQAAKDVDLERIHLDEKSFRFALNEDAMATEKTAEGIRRFAADMRKLEDLVREKIDALVA</sequence>
<comment type="function">
    <text evidence="1 9 10">Transaldolase is important for the balance of metabolites in the pentose-phosphate pathway.</text>
</comment>
<dbReference type="Gene3D" id="3.20.20.70">
    <property type="entry name" value="Aldolase class I"/>
    <property type="match status" value="1"/>
</dbReference>
<keyword evidence="5 9" id="KW-0808">Transferase</keyword>
<dbReference type="GO" id="GO:0005975">
    <property type="term" value="P:carbohydrate metabolic process"/>
    <property type="evidence" value="ECO:0007669"/>
    <property type="project" value="InterPro"/>
</dbReference>
<dbReference type="GO" id="GO:0004801">
    <property type="term" value="F:transaldolase activity"/>
    <property type="evidence" value="ECO:0007669"/>
    <property type="project" value="UniProtKB-UniRule"/>
</dbReference>
<dbReference type="NCBIfam" id="TIGR00874">
    <property type="entry name" value="talAB"/>
    <property type="match status" value="1"/>
</dbReference>
<organism evidence="11 12">
    <name type="scientific">Roseiconus nitratireducens</name>
    <dbReference type="NCBI Taxonomy" id="2605748"/>
    <lineage>
        <taxon>Bacteria</taxon>
        <taxon>Pseudomonadati</taxon>
        <taxon>Planctomycetota</taxon>
        <taxon>Planctomycetia</taxon>
        <taxon>Pirellulales</taxon>
        <taxon>Pirellulaceae</taxon>
        <taxon>Roseiconus</taxon>
    </lineage>
</organism>
<dbReference type="InterPro" id="IPR013785">
    <property type="entry name" value="Aldolase_TIM"/>
</dbReference>
<evidence type="ECO:0000313" key="11">
    <source>
        <dbReference type="EMBL" id="KAA5538769.1"/>
    </source>
</evidence>
<evidence type="ECO:0000256" key="3">
    <source>
        <dbReference type="ARBA" id="ARBA00008012"/>
    </source>
</evidence>
<dbReference type="NCBIfam" id="NF009001">
    <property type="entry name" value="PRK12346.1"/>
    <property type="match status" value="1"/>
</dbReference>
<comment type="similarity">
    <text evidence="3 9 10">Belongs to the transaldolase family. Type 1 subfamily.</text>
</comment>
<dbReference type="AlphaFoldDB" id="A0A5M6CZQ9"/>
<comment type="caution">
    <text evidence="11">The sequence shown here is derived from an EMBL/GenBank/DDBJ whole genome shotgun (WGS) entry which is preliminary data.</text>
</comment>
<proteinExistence type="inferred from homology"/>
<dbReference type="EC" id="2.2.1.2" evidence="4 9"/>
<evidence type="ECO:0000256" key="9">
    <source>
        <dbReference type="HAMAP-Rule" id="MF_00492"/>
    </source>
</evidence>
<protein>
    <recommendedName>
        <fullName evidence="4 9">Transaldolase</fullName>
        <ecNumber evidence="4 9">2.2.1.2</ecNumber>
    </recommendedName>
</protein>
<keyword evidence="6 9" id="KW-0570">Pentose shunt</keyword>
<comment type="pathway">
    <text evidence="2 9 10">Carbohydrate degradation; pentose phosphate pathway; D-glyceraldehyde 3-phosphate and beta-D-fructose 6-phosphate from D-ribose 5-phosphate and D-xylulose 5-phosphate (non-oxidative stage): step 2/3.</text>
</comment>
<dbReference type="CDD" id="cd00957">
    <property type="entry name" value="Transaldolase_TalAB"/>
    <property type="match status" value="1"/>
</dbReference>
<dbReference type="PROSITE" id="PS01054">
    <property type="entry name" value="TRANSALDOLASE_1"/>
    <property type="match status" value="1"/>
</dbReference>
<dbReference type="EMBL" id="VWOX01000026">
    <property type="protein sequence ID" value="KAA5538769.1"/>
    <property type="molecule type" value="Genomic_DNA"/>
</dbReference>
<keyword evidence="12" id="KW-1185">Reference proteome</keyword>
<dbReference type="PANTHER" id="PTHR10683">
    <property type="entry name" value="TRANSALDOLASE"/>
    <property type="match status" value="1"/>
</dbReference>